<dbReference type="EMBL" id="MU006108">
    <property type="protein sequence ID" value="KAF2835520.1"/>
    <property type="molecule type" value="Genomic_DNA"/>
</dbReference>
<organism evidence="2 3">
    <name type="scientific">Patellaria atrata CBS 101060</name>
    <dbReference type="NCBI Taxonomy" id="1346257"/>
    <lineage>
        <taxon>Eukaryota</taxon>
        <taxon>Fungi</taxon>
        <taxon>Dikarya</taxon>
        <taxon>Ascomycota</taxon>
        <taxon>Pezizomycotina</taxon>
        <taxon>Dothideomycetes</taxon>
        <taxon>Dothideomycetes incertae sedis</taxon>
        <taxon>Patellariales</taxon>
        <taxon>Patellariaceae</taxon>
        <taxon>Patellaria</taxon>
    </lineage>
</organism>
<dbReference type="Gene3D" id="1.10.20.10">
    <property type="entry name" value="Histone, subunit A"/>
    <property type="match status" value="1"/>
</dbReference>
<dbReference type="Pfam" id="PF10384">
    <property type="entry name" value="Scm3"/>
    <property type="match status" value="1"/>
</dbReference>
<feature type="compositionally biased region" description="Low complexity" evidence="1">
    <location>
        <begin position="616"/>
        <end position="637"/>
    </location>
</feature>
<dbReference type="Proteomes" id="UP000799429">
    <property type="component" value="Unassembled WGS sequence"/>
</dbReference>
<feature type="region of interest" description="Disordered" evidence="1">
    <location>
        <begin position="412"/>
        <end position="443"/>
    </location>
</feature>
<protein>
    <submittedName>
        <fullName evidence="2">Uncharacterized protein</fullName>
    </submittedName>
</protein>
<feature type="compositionally biased region" description="Polar residues" evidence="1">
    <location>
        <begin position="298"/>
        <end position="324"/>
    </location>
</feature>
<dbReference type="GO" id="GO:0005634">
    <property type="term" value="C:nucleus"/>
    <property type="evidence" value="ECO:0007669"/>
    <property type="project" value="InterPro"/>
</dbReference>
<feature type="compositionally biased region" description="Polar residues" evidence="1">
    <location>
        <begin position="476"/>
        <end position="486"/>
    </location>
</feature>
<keyword evidence="3" id="KW-1185">Reference proteome</keyword>
<feature type="region of interest" description="Disordered" evidence="1">
    <location>
        <begin position="455"/>
        <end position="486"/>
    </location>
</feature>
<dbReference type="InterPro" id="IPR018465">
    <property type="entry name" value="Scm3/HJURP"/>
</dbReference>
<feature type="compositionally biased region" description="Polar residues" evidence="1">
    <location>
        <begin position="413"/>
        <end position="431"/>
    </location>
</feature>
<feature type="compositionally biased region" description="Basic residues" evidence="1">
    <location>
        <begin position="371"/>
        <end position="381"/>
    </location>
</feature>
<feature type="region of interest" description="Disordered" evidence="1">
    <location>
        <begin position="1"/>
        <end position="34"/>
    </location>
</feature>
<accession>A0A9P4S5G4</accession>
<feature type="compositionally biased region" description="Polar residues" evidence="1">
    <location>
        <begin position="275"/>
        <end position="289"/>
    </location>
</feature>
<evidence type="ECO:0000313" key="3">
    <source>
        <dbReference type="Proteomes" id="UP000799429"/>
    </source>
</evidence>
<dbReference type="AlphaFoldDB" id="A0A9P4S5G4"/>
<sequence length="662" mass="73377">MAISSPSSTLTSSFQGMRIESKTRVTSPEEDNFDDAKYANDMRFKSTLEDIFKRYTENYTEEDDEIDLETGEIVVNNGRIASLPDVPRNGLWAELDDQEAASSSLLDLYGVDTDTSVVNGAGNETDDESEQSAPETPDDIVCTNKYRTYSGRYLVDSPIDVQVSDKLMQSHGDFVKGNEHLRVENHVKENARDNEIWNNIPHLDTLSSVENIRESLEQAIQALSKHLSILQKQHRDLDHKSPKATSASQTPEESPRYEIPETPFTIYSRCLESPASSSVQGLPANSPSSLKRKHEKVQQATSPSLARQISSTSQRYSTTSNGSPTKKLYRSPRSPLSNDDDDSPDELSNSGGSSRGGTVRQFQSNVQDRLKPHHPNPRGRRGFSAIDSPKRPTTTATRIIPITPHRIKFEPNFNLSITPSPSRTVAETPQGVSPMPRAKNPAPRTLGCTNTLNISSNASPKPLVSDRSTVPEYKPQTANSSPVTITTTPLNNERMIKDSFEFTVRAVTKFQTPSRSYKSPLLEKPRRLPVTAPIHKTVSFSVDTMDDSRDDDTEDDDSYENYDEADNTDHDDGDDEDEGEYQDEGKEGDEDEDEIAITPIRIGSARKPSPEKRYLTPRSMSRSSSLSTASRSSSLVTPTRKITALLGIESESNELSLVPDSV</sequence>
<reference evidence="2" key="1">
    <citation type="journal article" date="2020" name="Stud. Mycol.">
        <title>101 Dothideomycetes genomes: a test case for predicting lifestyles and emergence of pathogens.</title>
        <authorList>
            <person name="Haridas S."/>
            <person name="Albert R."/>
            <person name="Binder M."/>
            <person name="Bloem J."/>
            <person name="Labutti K."/>
            <person name="Salamov A."/>
            <person name="Andreopoulos B."/>
            <person name="Baker S."/>
            <person name="Barry K."/>
            <person name="Bills G."/>
            <person name="Bluhm B."/>
            <person name="Cannon C."/>
            <person name="Castanera R."/>
            <person name="Culley D."/>
            <person name="Daum C."/>
            <person name="Ezra D."/>
            <person name="Gonzalez J."/>
            <person name="Henrissat B."/>
            <person name="Kuo A."/>
            <person name="Liang C."/>
            <person name="Lipzen A."/>
            <person name="Lutzoni F."/>
            <person name="Magnuson J."/>
            <person name="Mondo S."/>
            <person name="Nolan M."/>
            <person name="Ohm R."/>
            <person name="Pangilinan J."/>
            <person name="Park H.-J."/>
            <person name="Ramirez L."/>
            <person name="Alfaro M."/>
            <person name="Sun H."/>
            <person name="Tritt A."/>
            <person name="Yoshinaga Y."/>
            <person name="Zwiers L.-H."/>
            <person name="Turgeon B."/>
            <person name="Goodwin S."/>
            <person name="Spatafora J."/>
            <person name="Crous P."/>
            <person name="Grigoriev I."/>
        </authorList>
    </citation>
    <scope>NUCLEOTIDE SEQUENCE</scope>
    <source>
        <strain evidence="2">CBS 101060</strain>
    </source>
</reference>
<evidence type="ECO:0000256" key="1">
    <source>
        <dbReference type="SAM" id="MobiDB-lite"/>
    </source>
</evidence>
<feature type="region of interest" description="Disordered" evidence="1">
    <location>
        <begin position="116"/>
        <end position="141"/>
    </location>
</feature>
<feature type="compositionally biased region" description="Polar residues" evidence="1">
    <location>
        <begin position="243"/>
        <end position="252"/>
    </location>
</feature>
<dbReference type="OrthoDB" id="2420608at2759"/>
<gene>
    <name evidence="2" type="ORF">M501DRAFT_1034449</name>
</gene>
<feature type="region of interest" description="Disordered" evidence="1">
    <location>
        <begin position="232"/>
        <end position="259"/>
    </location>
</feature>
<feature type="region of interest" description="Disordered" evidence="1">
    <location>
        <begin position="275"/>
        <end position="395"/>
    </location>
</feature>
<dbReference type="GO" id="GO:0042393">
    <property type="term" value="F:histone binding"/>
    <property type="evidence" value="ECO:0007669"/>
    <property type="project" value="InterPro"/>
</dbReference>
<feature type="compositionally biased region" description="Low complexity" evidence="1">
    <location>
        <begin position="1"/>
        <end position="13"/>
    </location>
</feature>
<evidence type="ECO:0000313" key="2">
    <source>
        <dbReference type="EMBL" id="KAF2835520.1"/>
    </source>
</evidence>
<feature type="region of interest" description="Disordered" evidence="1">
    <location>
        <begin position="539"/>
        <end position="639"/>
    </location>
</feature>
<dbReference type="GO" id="GO:0046982">
    <property type="term" value="F:protein heterodimerization activity"/>
    <property type="evidence" value="ECO:0007669"/>
    <property type="project" value="InterPro"/>
</dbReference>
<comment type="caution">
    <text evidence="2">The sequence shown here is derived from an EMBL/GenBank/DDBJ whole genome shotgun (WGS) entry which is preliminary data.</text>
</comment>
<name>A0A9P4S5G4_9PEZI</name>
<proteinExistence type="predicted"/>
<feature type="compositionally biased region" description="Acidic residues" evidence="1">
    <location>
        <begin position="544"/>
        <end position="595"/>
    </location>
</feature>
<dbReference type="InterPro" id="IPR009072">
    <property type="entry name" value="Histone-fold"/>
</dbReference>